<accession>A0A5J9VEV9</accession>
<dbReference type="AlphaFoldDB" id="A0A5J9VEV9"/>
<feature type="non-terminal residue" evidence="1">
    <location>
        <position position="1"/>
    </location>
</feature>
<gene>
    <name evidence="1" type="ORF">EJB05_16049</name>
</gene>
<proteinExistence type="predicted"/>
<sequence length="126" mass="13409">MVPRAAGICYGGVRRSIIGDGRRGGFERDSRVAAVAPASSVLVAPLGISRAPTLILLVILLRSAGFGLLGSRFCGCCDFRGSRPMISLIFHPFCGLWFVILARSSGGGAHLSQNENLEQNMFWGKA</sequence>
<reference evidence="1 2" key="1">
    <citation type="journal article" date="2019" name="Sci. Rep.">
        <title>A high-quality genome of Eragrostis curvula grass provides insights into Poaceae evolution and supports new strategies to enhance forage quality.</title>
        <authorList>
            <person name="Carballo J."/>
            <person name="Santos B.A.C.M."/>
            <person name="Zappacosta D."/>
            <person name="Garbus I."/>
            <person name="Selva J.P."/>
            <person name="Gallo C.A."/>
            <person name="Diaz A."/>
            <person name="Albertini E."/>
            <person name="Caccamo M."/>
            <person name="Echenique V."/>
        </authorList>
    </citation>
    <scope>NUCLEOTIDE SEQUENCE [LARGE SCALE GENOMIC DNA]</scope>
    <source>
        <strain evidence="2">cv. Victoria</strain>
        <tissue evidence="1">Leaf</tissue>
    </source>
</reference>
<dbReference type="Proteomes" id="UP000324897">
    <property type="component" value="Unassembled WGS sequence"/>
</dbReference>
<keyword evidence="2" id="KW-1185">Reference proteome</keyword>
<organism evidence="1 2">
    <name type="scientific">Eragrostis curvula</name>
    <name type="common">weeping love grass</name>
    <dbReference type="NCBI Taxonomy" id="38414"/>
    <lineage>
        <taxon>Eukaryota</taxon>
        <taxon>Viridiplantae</taxon>
        <taxon>Streptophyta</taxon>
        <taxon>Embryophyta</taxon>
        <taxon>Tracheophyta</taxon>
        <taxon>Spermatophyta</taxon>
        <taxon>Magnoliopsida</taxon>
        <taxon>Liliopsida</taxon>
        <taxon>Poales</taxon>
        <taxon>Poaceae</taxon>
        <taxon>PACMAD clade</taxon>
        <taxon>Chloridoideae</taxon>
        <taxon>Eragrostideae</taxon>
        <taxon>Eragrostidinae</taxon>
        <taxon>Eragrostis</taxon>
    </lineage>
</organism>
<dbReference type="Gramene" id="TVU34218">
    <property type="protein sequence ID" value="TVU34218"/>
    <property type="gene ID" value="EJB05_16049"/>
</dbReference>
<dbReference type="EMBL" id="RWGY01000009">
    <property type="protein sequence ID" value="TVU34218.1"/>
    <property type="molecule type" value="Genomic_DNA"/>
</dbReference>
<name>A0A5J9VEV9_9POAL</name>
<evidence type="ECO:0000313" key="2">
    <source>
        <dbReference type="Proteomes" id="UP000324897"/>
    </source>
</evidence>
<protein>
    <submittedName>
        <fullName evidence="1">Uncharacterized protein</fullName>
    </submittedName>
</protein>
<evidence type="ECO:0000313" key="1">
    <source>
        <dbReference type="EMBL" id="TVU34218.1"/>
    </source>
</evidence>
<comment type="caution">
    <text evidence="1">The sequence shown here is derived from an EMBL/GenBank/DDBJ whole genome shotgun (WGS) entry which is preliminary data.</text>
</comment>